<reference evidence="17" key="1">
    <citation type="submission" date="2017-03" db="EMBL/GenBank/DDBJ databases">
        <title>Genomes of endolithic fungi from Antarctica.</title>
        <authorList>
            <person name="Coleine C."/>
            <person name="Masonjones S."/>
            <person name="Stajich J.E."/>
        </authorList>
    </citation>
    <scope>NUCLEOTIDE SEQUENCE [LARGE SCALE GENOMIC DNA]</scope>
    <source>
        <strain evidence="17">CCFEE 5527</strain>
    </source>
</reference>
<dbReference type="GO" id="GO:0009277">
    <property type="term" value="C:fungal-type cell wall"/>
    <property type="evidence" value="ECO:0007669"/>
    <property type="project" value="TreeGrafter"/>
</dbReference>
<keyword evidence="11" id="KW-0961">Cell wall biogenesis/degradation</keyword>
<keyword evidence="9" id="KW-0325">Glycoprotein</keyword>
<keyword evidence="5" id="KW-0808">Transferase</keyword>
<keyword evidence="10" id="KW-0326">Glycosidase</keyword>
<dbReference type="GO" id="GO:0005975">
    <property type="term" value="P:carbohydrate metabolic process"/>
    <property type="evidence" value="ECO:0007669"/>
    <property type="project" value="InterPro"/>
</dbReference>
<comment type="caution">
    <text evidence="16">The sequence shown here is derived from an EMBL/GenBank/DDBJ whole genome shotgun (WGS) entry which is preliminary data.</text>
</comment>
<dbReference type="GO" id="GO:0008843">
    <property type="term" value="F:endochitinase activity"/>
    <property type="evidence" value="ECO:0007669"/>
    <property type="project" value="UniProtKB-EC"/>
</dbReference>
<dbReference type="Pfam" id="PF00722">
    <property type="entry name" value="Glyco_hydro_16"/>
    <property type="match status" value="1"/>
</dbReference>
<dbReference type="EC" id="3.2.1.14" evidence="3"/>
<evidence type="ECO:0000256" key="2">
    <source>
        <dbReference type="ARBA" id="ARBA00004370"/>
    </source>
</evidence>
<dbReference type="AlphaFoldDB" id="A0A1V8SPW3"/>
<keyword evidence="7" id="KW-0378">Hydrolase</keyword>
<evidence type="ECO:0000256" key="9">
    <source>
        <dbReference type="ARBA" id="ARBA00023180"/>
    </source>
</evidence>
<feature type="domain" description="GH16" evidence="15">
    <location>
        <begin position="17"/>
        <end position="221"/>
    </location>
</feature>
<dbReference type="GO" id="GO:0016757">
    <property type="term" value="F:glycosyltransferase activity"/>
    <property type="evidence" value="ECO:0007669"/>
    <property type="project" value="UniProtKB-KW"/>
</dbReference>
<gene>
    <name evidence="16" type="ORF">B0A48_13449</name>
</gene>
<dbReference type="CDD" id="cd02183">
    <property type="entry name" value="GH16_fungal_CRH1_transglycosylase"/>
    <property type="match status" value="1"/>
</dbReference>
<dbReference type="InterPro" id="IPR013320">
    <property type="entry name" value="ConA-like_dom_sf"/>
</dbReference>
<comment type="subcellular location">
    <subcellularLocation>
        <location evidence="2">Membrane</location>
    </subcellularLocation>
</comment>
<dbReference type="FunFam" id="2.60.120.200:FF:000152">
    <property type="entry name" value="Cell wall glucanase"/>
    <property type="match status" value="1"/>
</dbReference>
<evidence type="ECO:0000256" key="7">
    <source>
        <dbReference type="ARBA" id="ARBA00022801"/>
    </source>
</evidence>
<proteinExistence type="inferred from homology"/>
<dbReference type="PANTHER" id="PTHR10963:SF68">
    <property type="entry name" value="GLYCOSIDASE CRH1-RELATED"/>
    <property type="match status" value="1"/>
</dbReference>
<accession>A0A1V8SPW3</accession>
<keyword evidence="4" id="KW-0328">Glycosyltransferase</keyword>
<dbReference type="Gene3D" id="2.60.120.200">
    <property type="match status" value="1"/>
</dbReference>
<dbReference type="Proteomes" id="UP000192596">
    <property type="component" value="Unassembled WGS sequence"/>
</dbReference>
<dbReference type="InterPro" id="IPR000757">
    <property type="entry name" value="Beta-glucanase-like"/>
</dbReference>
<sequence>MATITAILFAGPSYQQTYSSCNPTQQTCPGDIALGRATAVDFRSGPSSEFTAQGNPTYDSNGVSFTVAGPGQAPQLNSNWYIMFGHVEVVMKAAPGRGIVSSSVLQSDDLDEIDWEWLGAQNDQVQSNYFGKGQTTTYDRAATHAVSSTQGSFHTYTIDWTENRVVWQIDGTTVRVLNANEANGQFPQTPMQFKLGAWSGGDPGNPEGTVSWSQGPTDYSTGPFTMVVQSCSVVDYSTGTKYTYGDTSGAWSSIMSEGGAVNANAGAASGTNAAAPAITSMSNGNIVPFSGTHRSDSSNAVTPSVYPWIPQATTLSSATVSYTTLPGLPSGWTISGSGKVVPPASAAPSTSPPALFSYSSAVSAAGFCSASGYELTTGYDQRGFLTTASVPIGISTGFDDRGFATTIYPSNCVARNLPMAAGDMLGTNSAVTSAATTTGVVAVTTVPGKSEGKRYAAAWMGSGAAAVMAVGFAAVAAIA</sequence>
<dbReference type="GO" id="GO:0031505">
    <property type="term" value="P:fungal-type cell wall organization"/>
    <property type="evidence" value="ECO:0007669"/>
    <property type="project" value="TreeGrafter"/>
</dbReference>
<dbReference type="InterPro" id="IPR050546">
    <property type="entry name" value="Glycosyl_Hydrlase_16"/>
</dbReference>
<evidence type="ECO:0000256" key="3">
    <source>
        <dbReference type="ARBA" id="ARBA00012729"/>
    </source>
</evidence>
<evidence type="ECO:0000256" key="13">
    <source>
        <dbReference type="ARBA" id="ARBA00093308"/>
    </source>
</evidence>
<keyword evidence="14" id="KW-1133">Transmembrane helix</keyword>
<evidence type="ECO:0000256" key="12">
    <source>
        <dbReference type="ARBA" id="ARBA00038074"/>
    </source>
</evidence>
<dbReference type="PANTHER" id="PTHR10963">
    <property type="entry name" value="GLYCOSYL HYDROLASE-RELATED"/>
    <property type="match status" value="1"/>
</dbReference>
<keyword evidence="17" id="KW-1185">Reference proteome</keyword>
<dbReference type="FunCoup" id="A0A1V8SPW3">
    <property type="interactions" value="33"/>
</dbReference>
<feature type="transmembrane region" description="Helical" evidence="14">
    <location>
        <begin position="456"/>
        <end position="478"/>
    </location>
</feature>
<evidence type="ECO:0000256" key="5">
    <source>
        <dbReference type="ARBA" id="ARBA00022679"/>
    </source>
</evidence>
<evidence type="ECO:0000256" key="6">
    <source>
        <dbReference type="ARBA" id="ARBA00022729"/>
    </source>
</evidence>
<dbReference type="EMBL" id="NAJO01000032">
    <property type="protein sequence ID" value="OQO01206.1"/>
    <property type="molecule type" value="Genomic_DNA"/>
</dbReference>
<comment type="similarity">
    <text evidence="12">Belongs to the glycosyl hydrolase 16 family. CRH1 subfamily.</text>
</comment>
<dbReference type="PROSITE" id="PS51762">
    <property type="entry name" value="GH16_2"/>
    <property type="match status" value="1"/>
</dbReference>
<evidence type="ECO:0000256" key="11">
    <source>
        <dbReference type="ARBA" id="ARBA00023316"/>
    </source>
</evidence>
<evidence type="ECO:0000313" key="17">
    <source>
        <dbReference type="Proteomes" id="UP000192596"/>
    </source>
</evidence>
<evidence type="ECO:0000259" key="15">
    <source>
        <dbReference type="PROSITE" id="PS51762"/>
    </source>
</evidence>
<evidence type="ECO:0000256" key="10">
    <source>
        <dbReference type="ARBA" id="ARBA00023295"/>
    </source>
</evidence>
<evidence type="ECO:0000256" key="4">
    <source>
        <dbReference type="ARBA" id="ARBA00022676"/>
    </source>
</evidence>
<dbReference type="InParanoid" id="A0A1V8SPW3"/>
<dbReference type="GO" id="GO:0016020">
    <property type="term" value="C:membrane"/>
    <property type="evidence" value="ECO:0007669"/>
    <property type="project" value="UniProtKB-SubCell"/>
</dbReference>
<dbReference type="SUPFAM" id="SSF49899">
    <property type="entry name" value="Concanavalin A-like lectins/glucanases"/>
    <property type="match status" value="1"/>
</dbReference>
<evidence type="ECO:0000313" key="16">
    <source>
        <dbReference type="EMBL" id="OQO01206.1"/>
    </source>
</evidence>
<dbReference type="OrthoDB" id="4781at2759"/>
<comment type="function">
    <text evidence="13">Dual chitinase/transglycosylase that plays a role in cell wall architecture. Chitinase and transglycosylase activities are coupled. Required for the polysaccharide cross-linking at the septa and the cell wall. More specifically, transfers chitin to 1,6-beta-glucan in the cell wall.</text>
</comment>
<name>A0A1V8SPW3_9PEZI</name>
<evidence type="ECO:0000256" key="1">
    <source>
        <dbReference type="ARBA" id="ARBA00000822"/>
    </source>
</evidence>
<evidence type="ECO:0000256" key="8">
    <source>
        <dbReference type="ARBA" id="ARBA00023136"/>
    </source>
</evidence>
<dbReference type="STRING" id="1507870.A0A1V8SPW3"/>
<comment type="catalytic activity">
    <reaction evidence="1">
        <text>Random endo-hydrolysis of N-acetyl-beta-D-glucosaminide (1-&gt;4)-beta-linkages in chitin and chitodextrins.</text>
        <dbReference type="EC" id="3.2.1.14"/>
    </reaction>
</comment>
<keyword evidence="14" id="KW-0812">Transmembrane</keyword>
<keyword evidence="6" id="KW-0732">Signal</keyword>
<evidence type="ECO:0000256" key="14">
    <source>
        <dbReference type="SAM" id="Phobius"/>
    </source>
</evidence>
<protein>
    <recommendedName>
        <fullName evidence="3">chitinase</fullName>
        <ecNumber evidence="3">3.2.1.14</ecNumber>
    </recommendedName>
</protein>
<organism evidence="16 17">
    <name type="scientific">Cryoendolithus antarcticus</name>
    <dbReference type="NCBI Taxonomy" id="1507870"/>
    <lineage>
        <taxon>Eukaryota</taxon>
        <taxon>Fungi</taxon>
        <taxon>Dikarya</taxon>
        <taxon>Ascomycota</taxon>
        <taxon>Pezizomycotina</taxon>
        <taxon>Dothideomycetes</taxon>
        <taxon>Dothideomycetidae</taxon>
        <taxon>Cladosporiales</taxon>
        <taxon>Cladosporiaceae</taxon>
        <taxon>Cryoendolithus</taxon>
    </lineage>
</organism>
<keyword evidence="8 14" id="KW-0472">Membrane</keyword>